<sequence length="359" mass="41965">MLEANELHRRFVELMQQPGLIRNLTTDIIAYEQNGVVAPASVNDYHPQNCYVVSPLTQIIYYARDELPKVESALLRYFCFGLTHLLEWPFRLARLDRLQVLNNQCLSTNFYSANWRELNLSALREQALRRFPQHALMLRSLNARQHPDIIAQARQDDWLPIISRQVYLFLDREHWWNRNNARADDRLLRQPNWSFKELDPDDDTQMARAEQLYNQLYLEKYSLHNVRFSANYLSVFSRSGLLKLFGLFHQNELLGVAGLFGVDQTLTAPVVGYDTRSPAKMALYRRLMAFVIRYAMDNNLELNLSSGAPGFKKLRGAEAAIEYSYVYVAHLGPYQRAVWRGLSLLTEKLYRPILEKFEL</sequence>
<dbReference type="AlphaFoldDB" id="Q2SAY8"/>
<gene>
    <name evidence="2" type="ordered locus">HCH_05524</name>
</gene>
<reference evidence="2 3" key="1">
    <citation type="journal article" date="2005" name="Nucleic Acids Res.">
        <title>Genomic blueprint of Hahella chejuensis, a marine microbe producing an algicidal agent.</title>
        <authorList>
            <person name="Jeong H."/>
            <person name="Yim J.H."/>
            <person name="Lee C."/>
            <person name="Choi S.-H."/>
            <person name="Park Y.K."/>
            <person name="Yoon S.H."/>
            <person name="Hur C.-G."/>
            <person name="Kang H.-Y."/>
            <person name="Kim D."/>
            <person name="Lee H.H."/>
            <person name="Park K.H."/>
            <person name="Park S.-H."/>
            <person name="Park H.-S."/>
            <person name="Lee H.K."/>
            <person name="Oh T.K."/>
            <person name="Kim J.F."/>
        </authorList>
    </citation>
    <scope>NUCLEOTIDE SEQUENCE [LARGE SCALE GENOMIC DNA]</scope>
    <source>
        <strain evidence="2 3">KCTC 2396</strain>
    </source>
</reference>
<dbReference type="InterPro" id="IPR038740">
    <property type="entry name" value="BioF2-like_GNAT_dom"/>
</dbReference>
<organism evidence="2 3">
    <name type="scientific">Hahella chejuensis (strain KCTC 2396)</name>
    <dbReference type="NCBI Taxonomy" id="349521"/>
    <lineage>
        <taxon>Bacteria</taxon>
        <taxon>Pseudomonadati</taxon>
        <taxon>Pseudomonadota</taxon>
        <taxon>Gammaproteobacteria</taxon>
        <taxon>Oceanospirillales</taxon>
        <taxon>Hahellaceae</taxon>
        <taxon>Hahella</taxon>
    </lineage>
</organism>
<dbReference type="Proteomes" id="UP000000238">
    <property type="component" value="Chromosome"/>
</dbReference>
<evidence type="ECO:0000313" key="2">
    <source>
        <dbReference type="EMBL" id="ABC32186.1"/>
    </source>
</evidence>
<dbReference type="OrthoDB" id="9809725at2"/>
<dbReference type="Pfam" id="PF13480">
    <property type="entry name" value="Acetyltransf_6"/>
    <property type="match status" value="1"/>
</dbReference>
<evidence type="ECO:0000313" key="3">
    <source>
        <dbReference type="Proteomes" id="UP000000238"/>
    </source>
</evidence>
<proteinExistence type="predicted"/>
<evidence type="ECO:0000259" key="1">
    <source>
        <dbReference type="Pfam" id="PF13480"/>
    </source>
</evidence>
<protein>
    <recommendedName>
        <fullName evidence="1">BioF2-like acetyltransferase domain-containing protein</fullName>
    </recommendedName>
</protein>
<dbReference type="SUPFAM" id="SSF55729">
    <property type="entry name" value="Acyl-CoA N-acyltransferases (Nat)"/>
    <property type="match status" value="1"/>
</dbReference>
<dbReference type="HOGENOM" id="CLU_050503_0_0_6"/>
<dbReference type="eggNOG" id="COG0189">
    <property type="taxonomic scope" value="Bacteria"/>
</dbReference>
<dbReference type="InterPro" id="IPR016181">
    <property type="entry name" value="Acyl_CoA_acyltransferase"/>
</dbReference>
<dbReference type="KEGG" id="hch:HCH_05524"/>
<keyword evidence="3" id="KW-1185">Reference proteome</keyword>
<dbReference type="RefSeq" id="WP_011399249.1">
    <property type="nucleotide sequence ID" value="NC_007645.1"/>
</dbReference>
<dbReference type="STRING" id="349521.HCH_05524"/>
<feature type="domain" description="BioF2-like acetyltransferase" evidence="1">
    <location>
        <begin position="178"/>
        <end position="312"/>
    </location>
</feature>
<accession>Q2SAY8</accession>
<name>Q2SAY8_HAHCH</name>
<dbReference type="EMBL" id="CP000155">
    <property type="protein sequence ID" value="ABC32186.1"/>
    <property type="molecule type" value="Genomic_DNA"/>
</dbReference>